<dbReference type="KEGG" id="orn:DV701_15545"/>
<feature type="domain" description="DUF1206" evidence="2">
    <location>
        <begin position="192"/>
        <end position="260"/>
    </location>
</feature>
<keyword evidence="1" id="KW-0812">Transmembrane</keyword>
<keyword evidence="1" id="KW-1133">Transmembrane helix</keyword>
<organism evidence="3 4">
    <name type="scientific">Ornithinimicrobium avium</name>
    <dbReference type="NCBI Taxonomy" id="2283195"/>
    <lineage>
        <taxon>Bacteria</taxon>
        <taxon>Bacillati</taxon>
        <taxon>Actinomycetota</taxon>
        <taxon>Actinomycetes</taxon>
        <taxon>Micrococcales</taxon>
        <taxon>Ornithinimicrobiaceae</taxon>
        <taxon>Ornithinimicrobium</taxon>
    </lineage>
</organism>
<feature type="transmembrane region" description="Helical" evidence="1">
    <location>
        <begin position="65"/>
        <end position="87"/>
    </location>
</feature>
<keyword evidence="1" id="KW-0472">Membrane</keyword>
<name>A0A345NT10_9MICO</name>
<feature type="transmembrane region" description="Helical" evidence="1">
    <location>
        <begin position="26"/>
        <end position="45"/>
    </location>
</feature>
<dbReference type="OrthoDB" id="4552598at2"/>
<dbReference type="AlphaFoldDB" id="A0A345NT10"/>
<dbReference type="InterPro" id="IPR009597">
    <property type="entry name" value="DUF1206"/>
</dbReference>
<protein>
    <submittedName>
        <fullName evidence="3">DUF1206 domain-containing protein</fullName>
    </submittedName>
</protein>
<accession>A0A345NT10</accession>
<keyword evidence="4" id="KW-1185">Reference proteome</keyword>
<dbReference type="Proteomes" id="UP000253790">
    <property type="component" value="Chromosome"/>
</dbReference>
<dbReference type="EMBL" id="CP031229">
    <property type="protein sequence ID" value="AXH98168.1"/>
    <property type="molecule type" value="Genomic_DNA"/>
</dbReference>
<feature type="domain" description="DUF1206" evidence="2">
    <location>
        <begin position="25"/>
        <end position="90"/>
    </location>
</feature>
<feature type="transmembrane region" description="Helical" evidence="1">
    <location>
        <begin position="99"/>
        <end position="119"/>
    </location>
</feature>
<feature type="transmembrane region" description="Helical" evidence="1">
    <location>
        <begin position="235"/>
        <end position="256"/>
    </location>
</feature>
<reference evidence="3 4" key="1">
    <citation type="submission" date="2018-07" db="EMBL/GenBank/DDBJ databases">
        <title>Complete genome sequencing of Ornithinimicrobium sp. AMA3305.</title>
        <authorList>
            <person name="Bae J.-W."/>
        </authorList>
    </citation>
    <scope>NUCLEOTIDE SEQUENCE [LARGE SCALE GENOMIC DNA]</scope>
    <source>
        <strain evidence="3 4">AMA3305</strain>
    </source>
</reference>
<dbReference type="Pfam" id="PF06724">
    <property type="entry name" value="DUF1206"/>
    <property type="match status" value="3"/>
</dbReference>
<feature type="transmembrane region" description="Helical" evidence="1">
    <location>
        <begin position="194"/>
        <end position="215"/>
    </location>
</feature>
<gene>
    <name evidence="3" type="ORF">DV701_15545</name>
</gene>
<proteinExistence type="predicted"/>
<evidence type="ECO:0000313" key="4">
    <source>
        <dbReference type="Proteomes" id="UP000253790"/>
    </source>
</evidence>
<evidence type="ECO:0000259" key="2">
    <source>
        <dbReference type="Pfam" id="PF06724"/>
    </source>
</evidence>
<feature type="domain" description="DUF1206" evidence="2">
    <location>
        <begin position="102"/>
        <end position="166"/>
    </location>
</feature>
<feature type="transmembrane region" description="Helical" evidence="1">
    <location>
        <begin position="145"/>
        <end position="163"/>
    </location>
</feature>
<evidence type="ECO:0000256" key="1">
    <source>
        <dbReference type="SAM" id="Phobius"/>
    </source>
</evidence>
<sequence length="265" mass="26706">MGQEAAQTAEKVAGNRWVERLARGGYAAAGLIHVVIGGIAAQVAFGRGGEADQSGALTSLRGAPAGPVLLWVCVVGLAMLALWYAVATATGSVPGKTRWSTAALTLVYAALTVTTFGFARGGGSDGEERTNDITAILMGLPAGRLLVAATGAVIVGVGVYHVYKGLSLKFLEDLRTSGAGAAGKAVRLVGTVGYAAKGVVLSVVGVLFAVAAVQADPDEAGGLDAALKALAGQPFGRTLLVAVAVGLVLYGLYCFARARYARMGD</sequence>
<evidence type="ECO:0000313" key="3">
    <source>
        <dbReference type="EMBL" id="AXH98168.1"/>
    </source>
</evidence>